<dbReference type="SMART" id="SM00490">
    <property type="entry name" value="HELICc"/>
    <property type="match status" value="1"/>
</dbReference>
<dbReference type="InterPro" id="IPR006483">
    <property type="entry name" value="CRISPR-assoc_Cas3_HD"/>
</dbReference>
<evidence type="ECO:0000256" key="8">
    <source>
        <dbReference type="ARBA" id="ARBA00022840"/>
    </source>
</evidence>
<comment type="similarity">
    <text evidence="10">Belongs to the DEAD box helicase family.</text>
</comment>
<evidence type="ECO:0000313" key="14">
    <source>
        <dbReference type="Proteomes" id="UP000013487"/>
    </source>
</evidence>
<dbReference type="CDD" id="cd09641">
    <property type="entry name" value="Cas3''_I"/>
    <property type="match status" value="1"/>
</dbReference>
<dbReference type="GO" id="GO:0016787">
    <property type="term" value="F:hydrolase activity"/>
    <property type="evidence" value="ECO:0007669"/>
    <property type="project" value="UniProtKB-KW"/>
</dbReference>
<dbReference type="GO" id="GO:0051607">
    <property type="term" value="P:defense response to virus"/>
    <property type="evidence" value="ECO:0007669"/>
    <property type="project" value="UniProtKB-KW"/>
</dbReference>
<dbReference type="SUPFAM" id="SSF52540">
    <property type="entry name" value="P-loop containing nucleoside triphosphate hydrolases"/>
    <property type="match status" value="1"/>
</dbReference>
<gene>
    <name evidence="13" type="ORF">BTCBT_002366</name>
</gene>
<dbReference type="PROSITE" id="PS51643">
    <property type="entry name" value="HD_CAS3"/>
    <property type="match status" value="1"/>
</dbReference>
<feature type="domain" description="HD Cas3-type" evidence="12">
    <location>
        <begin position="504"/>
        <end position="683"/>
    </location>
</feature>
<dbReference type="AlphaFoldDB" id="A0AAN4HJM3"/>
<dbReference type="GO" id="GO:0004518">
    <property type="term" value="F:nuclease activity"/>
    <property type="evidence" value="ECO:0007669"/>
    <property type="project" value="UniProtKB-KW"/>
</dbReference>
<dbReference type="Pfam" id="PF22590">
    <property type="entry name" value="Cas3-like_C_2"/>
    <property type="match status" value="1"/>
</dbReference>
<keyword evidence="8" id="KW-0067">ATP-binding</keyword>
<dbReference type="InterPro" id="IPR001650">
    <property type="entry name" value="Helicase_C-like"/>
</dbReference>
<proteinExistence type="inferred from homology"/>
<evidence type="ECO:0000256" key="4">
    <source>
        <dbReference type="ARBA" id="ARBA00022723"/>
    </source>
</evidence>
<dbReference type="Pfam" id="PF00270">
    <property type="entry name" value="DEAD"/>
    <property type="match status" value="1"/>
</dbReference>
<dbReference type="GO" id="GO:0005524">
    <property type="term" value="F:ATP binding"/>
    <property type="evidence" value="ECO:0007669"/>
    <property type="project" value="UniProtKB-KW"/>
</dbReference>
<dbReference type="PROSITE" id="PS51192">
    <property type="entry name" value="HELICASE_ATP_BIND_1"/>
    <property type="match status" value="1"/>
</dbReference>
<dbReference type="SMART" id="SM00487">
    <property type="entry name" value="DEXDc"/>
    <property type="match status" value="1"/>
</dbReference>
<evidence type="ECO:0000256" key="9">
    <source>
        <dbReference type="ARBA" id="ARBA00023118"/>
    </source>
</evidence>
<keyword evidence="9" id="KW-0051">Antiviral defense</keyword>
<dbReference type="Gene3D" id="3.40.50.300">
    <property type="entry name" value="P-loop containing nucleotide triphosphate hydrolases"/>
    <property type="match status" value="2"/>
</dbReference>
<dbReference type="Gene3D" id="1.10.3210.30">
    <property type="match status" value="1"/>
</dbReference>
<dbReference type="InterPro" id="IPR050079">
    <property type="entry name" value="DEAD_box_RNA_helicase"/>
</dbReference>
<accession>A0AAN4HJM3</accession>
<dbReference type="InterPro" id="IPR006474">
    <property type="entry name" value="Helicase_Cas3_CRISPR-ass_core"/>
</dbReference>
<evidence type="ECO:0000256" key="5">
    <source>
        <dbReference type="ARBA" id="ARBA00022741"/>
    </source>
</evidence>
<feature type="domain" description="Helicase ATP-binding" evidence="11">
    <location>
        <begin position="29"/>
        <end position="197"/>
    </location>
</feature>
<keyword evidence="7 13" id="KW-0347">Helicase</keyword>
<organism evidence="13 14">
    <name type="scientific">Bacillus thuringiensis T01-328</name>
    <dbReference type="NCBI Taxonomy" id="1324966"/>
    <lineage>
        <taxon>Bacteria</taxon>
        <taxon>Bacillati</taxon>
        <taxon>Bacillota</taxon>
        <taxon>Bacilli</taxon>
        <taxon>Bacillales</taxon>
        <taxon>Bacillaceae</taxon>
        <taxon>Bacillus</taxon>
        <taxon>Bacillus cereus group</taxon>
    </lineage>
</organism>
<dbReference type="GO" id="GO:0003724">
    <property type="term" value="F:RNA helicase activity"/>
    <property type="evidence" value="ECO:0007669"/>
    <property type="project" value="TreeGrafter"/>
</dbReference>
<evidence type="ECO:0000256" key="7">
    <source>
        <dbReference type="ARBA" id="ARBA00022806"/>
    </source>
</evidence>
<protein>
    <submittedName>
        <fullName evidence="13">Helicase Cas3</fullName>
    </submittedName>
</protein>
<comment type="similarity">
    <text evidence="1">In the N-terminal section; belongs to the CRISPR-associated nuclease Cas3-HD family.</text>
</comment>
<evidence type="ECO:0000256" key="6">
    <source>
        <dbReference type="ARBA" id="ARBA00022801"/>
    </source>
</evidence>
<evidence type="ECO:0000256" key="10">
    <source>
        <dbReference type="ARBA" id="ARBA00038437"/>
    </source>
</evidence>
<keyword evidence="5" id="KW-0547">Nucleotide-binding</keyword>
<comment type="similarity">
    <text evidence="2">In the central section; belongs to the CRISPR-associated helicase Cas3 family.</text>
</comment>
<reference evidence="13 14" key="1">
    <citation type="journal article" date="2013" name="Genome Announc.">
        <title>Draft Genome Sequence of Bacillus thuringiensis var. thuringiensis Strain T01-328, a Brazilian Isolate That Produces a Soluble Pesticide Protein, Cry1Ia.</title>
        <authorList>
            <person name="Varani A.M."/>
            <person name="Lemos M.V."/>
            <person name="Fernandes C.C."/>
            <person name="Lemos E.G."/>
            <person name="Alves E.C."/>
            <person name="Desiderio J.A."/>
        </authorList>
    </citation>
    <scope>NUCLEOTIDE SEQUENCE [LARGE SCALE GENOMIC DNA]</scope>
    <source>
        <strain evidence="13 14">T01-328</strain>
    </source>
</reference>
<comment type="caution">
    <text evidence="13">The sequence shown here is derived from an EMBL/GenBank/DDBJ whole genome shotgun (WGS) entry which is preliminary data.</text>
</comment>
<sequence length="696" mass="79707">MGFMHTFKKIFNIHDLNKIKLTEPQSKLVRVMNKKKNIILLSPCGSGKTEASYLLTKRWDRKTTYVLPMKTLATSIQKRLNTYESSLKSGKEWSIQHSSISNDPFLDSYYAVTTIDQVLSGYLGIGRQAFIRGKNVLKSNFIFDEIQLLETNKTLKTLFGMLDSIHENGNQFMIMTATMPTYLMEFMSHRYNAEIIEVENPVIENRQVKVFYEESLDCTSIESLKEKQIIICNTQKEQIELYTQIQDKSRVILLNNKLQQKDREQVEADVFKYFGKGSLSNDKILISTQIIEAGMDISAPTVYSSLCSIDSLIQREGRVARWGGNGCLTVFNGHYQGIYDEEVVLATKDKLLANQGICFSWLLQKQWVNEIMNSYYEKSITDRSLQKHKRAMKNGSRNDLIRAIQNVNLIVDNEVNQDSFLKESISISLSSLQKLAKSNTLYRLSNGTSGSIEEIQPHSVRIGDSLVIQGLNSFYDACGFRIEDGVSCLSFAESQEKVENRKYEDYIEESWITHSKEIREVMKTTLIRDGVIRKVDKIQRYSLIAGMHDLGKLTTAWQKYIGYEDIPLAHMPFQPRKIGLIRGVKHNIVSALSVKPNVNKLEFNLILQHHGRFMPSGSIHRVNSYQLIKETPCLLRELGWTEKVITKADSGEIVDANLLTPGDDDWPLFVYLLGTLMQSDIQSIKNVKNRMIHLFE</sequence>
<dbReference type="InterPro" id="IPR027417">
    <property type="entry name" value="P-loop_NTPase"/>
</dbReference>
<dbReference type="PANTHER" id="PTHR47959">
    <property type="entry name" value="ATP-DEPENDENT RNA HELICASE RHLE-RELATED"/>
    <property type="match status" value="1"/>
</dbReference>
<dbReference type="GO" id="GO:0005829">
    <property type="term" value="C:cytosol"/>
    <property type="evidence" value="ECO:0007669"/>
    <property type="project" value="TreeGrafter"/>
</dbReference>
<evidence type="ECO:0000256" key="1">
    <source>
        <dbReference type="ARBA" id="ARBA00006847"/>
    </source>
</evidence>
<evidence type="ECO:0000313" key="13">
    <source>
        <dbReference type="EMBL" id="ERI00811.1"/>
    </source>
</evidence>
<dbReference type="GO" id="GO:0046872">
    <property type="term" value="F:metal ion binding"/>
    <property type="evidence" value="ECO:0007669"/>
    <property type="project" value="UniProtKB-KW"/>
</dbReference>
<dbReference type="InterPro" id="IPR038257">
    <property type="entry name" value="CRISPR-assoc_Cas3_HD_sf"/>
</dbReference>
<keyword evidence="4" id="KW-0479">Metal-binding</keyword>
<dbReference type="InterPro" id="IPR014001">
    <property type="entry name" value="Helicase_ATP-bd"/>
</dbReference>
<dbReference type="InterPro" id="IPR054712">
    <property type="entry name" value="Cas3-like_dom"/>
</dbReference>
<name>A0AAN4HJM3_BACTU</name>
<dbReference type="EMBL" id="ARXZ02000004">
    <property type="protein sequence ID" value="ERI00811.1"/>
    <property type="molecule type" value="Genomic_DNA"/>
</dbReference>
<dbReference type="NCBIfam" id="TIGR01587">
    <property type="entry name" value="cas3_core"/>
    <property type="match status" value="1"/>
</dbReference>
<dbReference type="InterPro" id="IPR011545">
    <property type="entry name" value="DEAD/DEAH_box_helicase_dom"/>
</dbReference>
<dbReference type="GO" id="GO:0003676">
    <property type="term" value="F:nucleic acid binding"/>
    <property type="evidence" value="ECO:0007669"/>
    <property type="project" value="InterPro"/>
</dbReference>
<dbReference type="Proteomes" id="UP000013487">
    <property type="component" value="Unassembled WGS sequence"/>
</dbReference>
<evidence type="ECO:0000259" key="12">
    <source>
        <dbReference type="PROSITE" id="PS51643"/>
    </source>
</evidence>
<evidence type="ECO:0000256" key="3">
    <source>
        <dbReference type="ARBA" id="ARBA00022722"/>
    </source>
</evidence>
<keyword evidence="3" id="KW-0540">Nuclease</keyword>
<keyword evidence="6" id="KW-0378">Hydrolase</keyword>
<evidence type="ECO:0000256" key="2">
    <source>
        <dbReference type="ARBA" id="ARBA00009046"/>
    </source>
</evidence>
<dbReference type="PANTHER" id="PTHR47959:SF16">
    <property type="entry name" value="CRISPR-ASSOCIATED NUCLEASE_HELICASE CAS3-RELATED"/>
    <property type="match status" value="1"/>
</dbReference>
<evidence type="ECO:0000259" key="11">
    <source>
        <dbReference type="PROSITE" id="PS51192"/>
    </source>
</evidence>